<evidence type="ECO:0000313" key="1">
    <source>
        <dbReference type="EMBL" id="KRY82734.1"/>
    </source>
</evidence>
<keyword evidence="2" id="KW-1185">Reference proteome</keyword>
<comment type="caution">
    <text evidence="1">The sequence shown here is derived from an EMBL/GenBank/DDBJ whole genome shotgun (WGS) entry which is preliminary data.</text>
</comment>
<proteinExistence type="predicted"/>
<dbReference type="Proteomes" id="UP000054995">
    <property type="component" value="Unassembled WGS sequence"/>
</dbReference>
<gene>
    <name evidence="1" type="ORF">T4D_9868</name>
</gene>
<organism evidence="1 2">
    <name type="scientific">Trichinella pseudospiralis</name>
    <name type="common">Parasitic roundworm</name>
    <dbReference type="NCBI Taxonomy" id="6337"/>
    <lineage>
        <taxon>Eukaryota</taxon>
        <taxon>Metazoa</taxon>
        <taxon>Ecdysozoa</taxon>
        <taxon>Nematoda</taxon>
        <taxon>Enoplea</taxon>
        <taxon>Dorylaimia</taxon>
        <taxon>Trichinellida</taxon>
        <taxon>Trichinellidae</taxon>
        <taxon>Trichinella</taxon>
    </lineage>
</organism>
<dbReference type="EMBL" id="JYDT01000163">
    <property type="protein sequence ID" value="KRY82734.1"/>
    <property type="molecule type" value="Genomic_DNA"/>
</dbReference>
<accession>A0A0V1F9P9</accession>
<sequence>MEHLNKRNVYETIIVIQMNKFHTIELWPRDSQRFHIANVPYWCRHDWEKGIAHACCVDRLRSS</sequence>
<evidence type="ECO:0000313" key="2">
    <source>
        <dbReference type="Proteomes" id="UP000054995"/>
    </source>
</evidence>
<protein>
    <submittedName>
        <fullName evidence="1">Uncharacterized protein</fullName>
    </submittedName>
</protein>
<name>A0A0V1F9P9_TRIPS</name>
<reference evidence="1 2" key="1">
    <citation type="submission" date="2015-01" db="EMBL/GenBank/DDBJ databases">
        <title>Evolution of Trichinella species and genotypes.</title>
        <authorList>
            <person name="Korhonen P.K."/>
            <person name="Edoardo P."/>
            <person name="Giuseppe L.R."/>
            <person name="Gasser R.B."/>
        </authorList>
    </citation>
    <scope>NUCLEOTIDE SEQUENCE [LARGE SCALE GENOMIC DNA]</scope>
    <source>
        <strain evidence="1">ISS470</strain>
    </source>
</reference>
<dbReference type="AlphaFoldDB" id="A0A0V1F9P9"/>